<dbReference type="PANTHER" id="PTHR13247:SF0">
    <property type="entry name" value="MITOCHONDRIAL FISSION 1 PROTEIN"/>
    <property type="match status" value="1"/>
</dbReference>
<accession>D8S7L6</accession>
<keyword evidence="7 8" id="KW-0472">Membrane</keyword>
<dbReference type="Gene3D" id="1.25.40.10">
    <property type="entry name" value="Tetratricopeptide repeat domain"/>
    <property type="match status" value="1"/>
</dbReference>
<dbReference type="GO" id="GO:0005741">
    <property type="term" value="C:mitochondrial outer membrane"/>
    <property type="evidence" value="ECO:0000318"/>
    <property type="project" value="GO_Central"/>
</dbReference>
<evidence type="ECO:0000256" key="5">
    <source>
        <dbReference type="ARBA" id="ARBA00022989"/>
    </source>
</evidence>
<sequence length="162" mass="17666">MAAIFNKLSTIFSSDDTLPWTDREMISSEVAKEGAGITPEKDRNESLMRLAWALVHSREPSNVLRGIAMLEAAFDKKAGPLQTREILYLLAVGHYRNGDYVKSRRLVEQALEIAPDFRQALMLRSLIEDKIAKDGIIGVGIAAAAVGLVASGVACVVAARKR</sequence>
<feature type="transmembrane region" description="Helical" evidence="9">
    <location>
        <begin position="135"/>
        <end position="159"/>
    </location>
</feature>
<evidence type="ECO:0000256" key="4">
    <source>
        <dbReference type="ARBA" id="ARBA00022787"/>
    </source>
</evidence>
<dbReference type="Proteomes" id="UP000001514">
    <property type="component" value="Unassembled WGS sequence"/>
</dbReference>
<dbReference type="PIRSF" id="PIRSF008835">
    <property type="entry name" value="TPR_repeat_11_Fis1"/>
    <property type="match status" value="1"/>
</dbReference>
<proteinExistence type="inferred from homology"/>
<evidence type="ECO:0000256" key="9">
    <source>
        <dbReference type="SAM" id="Phobius"/>
    </source>
</evidence>
<gene>
    <name evidence="10" type="ORF">SELMODRAFT_110648</name>
</gene>
<comment type="subcellular location">
    <subcellularLocation>
        <location evidence="1">Mitochondrion outer membrane</location>
        <topology evidence="1">Single-pass membrane protein</topology>
    </subcellularLocation>
</comment>
<evidence type="ECO:0000256" key="7">
    <source>
        <dbReference type="ARBA" id="ARBA00023136"/>
    </source>
</evidence>
<evidence type="ECO:0000256" key="1">
    <source>
        <dbReference type="ARBA" id="ARBA00004572"/>
    </source>
</evidence>
<evidence type="ECO:0000256" key="8">
    <source>
        <dbReference type="PIRNR" id="PIRNR008835"/>
    </source>
</evidence>
<dbReference type="GO" id="GO:0060090">
    <property type="term" value="F:molecular adaptor activity"/>
    <property type="evidence" value="ECO:0000318"/>
    <property type="project" value="GO_Central"/>
</dbReference>
<dbReference type="InterPro" id="IPR028061">
    <property type="entry name" value="Fis1_TPR_C"/>
</dbReference>
<dbReference type="HOGENOM" id="CLU_104368_0_0_1"/>
<comment type="function">
    <text evidence="8">Component of the peroxisomal and mitochondrial division machineries. Plays a role in promoting the fission of mitochondria and peroxisomes.</text>
</comment>
<dbReference type="AlphaFoldDB" id="D8S7L6"/>
<dbReference type="STRING" id="88036.D8S7L6"/>
<dbReference type="InterPro" id="IPR016543">
    <property type="entry name" value="Fis1"/>
</dbReference>
<dbReference type="eggNOG" id="KOG3364">
    <property type="taxonomic scope" value="Eukaryota"/>
</dbReference>
<keyword evidence="6 8" id="KW-0496">Mitochondrion</keyword>
<name>D8S7L6_SELML</name>
<evidence type="ECO:0000313" key="11">
    <source>
        <dbReference type="Proteomes" id="UP000001514"/>
    </source>
</evidence>
<dbReference type="FunCoup" id="D8S7L6">
    <property type="interactions" value="3664"/>
</dbReference>
<dbReference type="InterPro" id="IPR011990">
    <property type="entry name" value="TPR-like_helical_dom_sf"/>
</dbReference>
<keyword evidence="11" id="KW-1185">Reference proteome</keyword>
<dbReference type="PANTHER" id="PTHR13247">
    <property type="entry name" value="TETRATRICOPEPTIDE REPEAT PROTEIN 11 TPR REPEAT PROTEIN 11"/>
    <property type="match status" value="1"/>
</dbReference>
<dbReference type="InterPro" id="IPR028058">
    <property type="entry name" value="Fis1_TPR_N"/>
</dbReference>
<evidence type="ECO:0000256" key="6">
    <source>
        <dbReference type="ARBA" id="ARBA00023128"/>
    </source>
</evidence>
<comment type="similarity">
    <text evidence="2 8">Belongs to the FIS1 family.</text>
</comment>
<organism evidence="11">
    <name type="scientific">Selaginella moellendorffii</name>
    <name type="common">Spikemoss</name>
    <dbReference type="NCBI Taxonomy" id="88036"/>
    <lineage>
        <taxon>Eukaryota</taxon>
        <taxon>Viridiplantae</taxon>
        <taxon>Streptophyta</taxon>
        <taxon>Embryophyta</taxon>
        <taxon>Tracheophyta</taxon>
        <taxon>Lycopodiopsida</taxon>
        <taxon>Selaginellales</taxon>
        <taxon>Selaginellaceae</taxon>
        <taxon>Selaginella</taxon>
    </lineage>
</organism>
<dbReference type="GO" id="GO:0005778">
    <property type="term" value="C:peroxisomal membrane"/>
    <property type="evidence" value="ECO:0000318"/>
    <property type="project" value="GO_Central"/>
</dbReference>
<dbReference type="GO" id="GO:0008289">
    <property type="term" value="F:lipid binding"/>
    <property type="evidence" value="ECO:0000318"/>
    <property type="project" value="GO_Central"/>
</dbReference>
<keyword evidence="4 8" id="KW-1000">Mitochondrion outer membrane</keyword>
<dbReference type="Pfam" id="PF14853">
    <property type="entry name" value="Fis1_TPR_C"/>
    <property type="match status" value="1"/>
</dbReference>
<dbReference type="SUPFAM" id="SSF48452">
    <property type="entry name" value="TPR-like"/>
    <property type="match status" value="1"/>
</dbReference>
<evidence type="ECO:0000313" key="10">
    <source>
        <dbReference type="EMBL" id="EFJ19630.1"/>
    </source>
</evidence>
<dbReference type="CDD" id="cd12212">
    <property type="entry name" value="Fis1"/>
    <property type="match status" value="1"/>
</dbReference>
<dbReference type="Gramene" id="EFJ19630">
    <property type="protein sequence ID" value="EFJ19630"/>
    <property type="gene ID" value="SELMODRAFT_110648"/>
</dbReference>
<dbReference type="EMBL" id="GL377605">
    <property type="protein sequence ID" value="EFJ19630.1"/>
    <property type="molecule type" value="Genomic_DNA"/>
</dbReference>
<evidence type="ECO:0000256" key="2">
    <source>
        <dbReference type="ARBA" id="ARBA00008937"/>
    </source>
</evidence>
<dbReference type="InParanoid" id="D8S7L6"/>
<comment type="domain">
    <text evidence="8">The C-terminus is necessary for mitochondrial or peroxisomal targeting, while the N-terminus is necessary for mitochondrial or peroxisomal fission.</text>
</comment>
<reference evidence="10 11" key="1">
    <citation type="journal article" date="2011" name="Science">
        <title>The Selaginella genome identifies genetic changes associated with the evolution of vascular plants.</title>
        <authorList>
            <person name="Banks J.A."/>
            <person name="Nishiyama T."/>
            <person name="Hasebe M."/>
            <person name="Bowman J.L."/>
            <person name="Gribskov M."/>
            <person name="dePamphilis C."/>
            <person name="Albert V.A."/>
            <person name="Aono N."/>
            <person name="Aoyama T."/>
            <person name="Ambrose B.A."/>
            <person name="Ashton N.W."/>
            <person name="Axtell M.J."/>
            <person name="Barker E."/>
            <person name="Barker M.S."/>
            <person name="Bennetzen J.L."/>
            <person name="Bonawitz N.D."/>
            <person name="Chapple C."/>
            <person name="Cheng C."/>
            <person name="Correa L.G."/>
            <person name="Dacre M."/>
            <person name="DeBarry J."/>
            <person name="Dreyer I."/>
            <person name="Elias M."/>
            <person name="Engstrom E.M."/>
            <person name="Estelle M."/>
            <person name="Feng L."/>
            <person name="Finet C."/>
            <person name="Floyd S.K."/>
            <person name="Frommer W.B."/>
            <person name="Fujita T."/>
            <person name="Gramzow L."/>
            <person name="Gutensohn M."/>
            <person name="Harholt J."/>
            <person name="Hattori M."/>
            <person name="Heyl A."/>
            <person name="Hirai T."/>
            <person name="Hiwatashi Y."/>
            <person name="Ishikawa M."/>
            <person name="Iwata M."/>
            <person name="Karol K.G."/>
            <person name="Koehler B."/>
            <person name="Kolukisaoglu U."/>
            <person name="Kubo M."/>
            <person name="Kurata T."/>
            <person name="Lalonde S."/>
            <person name="Li K."/>
            <person name="Li Y."/>
            <person name="Litt A."/>
            <person name="Lyons E."/>
            <person name="Manning G."/>
            <person name="Maruyama T."/>
            <person name="Michael T.P."/>
            <person name="Mikami K."/>
            <person name="Miyazaki S."/>
            <person name="Morinaga S."/>
            <person name="Murata T."/>
            <person name="Mueller-Roeber B."/>
            <person name="Nelson D.R."/>
            <person name="Obara M."/>
            <person name="Oguri Y."/>
            <person name="Olmstead R.G."/>
            <person name="Onodera N."/>
            <person name="Petersen B.L."/>
            <person name="Pils B."/>
            <person name="Prigge M."/>
            <person name="Rensing S.A."/>
            <person name="Riano-Pachon D.M."/>
            <person name="Roberts A.W."/>
            <person name="Sato Y."/>
            <person name="Scheller H.V."/>
            <person name="Schulz B."/>
            <person name="Schulz C."/>
            <person name="Shakirov E.V."/>
            <person name="Shibagaki N."/>
            <person name="Shinohara N."/>
            <person name="Shippen D.E."/>
            <person name="Soerensen I."/>
            <person name="Sotooka R."/>
            <person name="Sugimoto N."/>
            <person name="Sugita M."/>
            <person name="Sumikawa N."/>
            <person name="Tanurdzic M."/>
            <person name="Theissen G."/>
            <person name="Ulvskov P."/>
            <person name="Wakazuki S."/>
            <person name="Weng J.K."/>
            <person name="Willats W.W."/>
            <person name="Wipf D."/>
            <person name="Wolf P.G."/>
            <person name="Yang L."/>
            <person name="Zimmer A.D."/>
            <person name="Zhu Q."/>
            <person name="Mitros T."/>
            <person name="Hellsten U."/>
            <person name="Loque D."/>
            <person name="Otillar R."/>
            <person name="Salamov A."/>
            <person name="Schmutz J."/>
            <person name="Shapiro H."/>
            <person name="Lindquist E."/>
            <person name="Lucas S."/>
            <person name="Rokhsar D."/>
            <person name="Grigoriev I.V."/>
        </authorList>
    </citation>
    <scope>NUCLEOTIDE SEQUENCE [LARGE SCALE GENOMIC DNA]</scope>
</reference>
<evidence type="ECO:0000256" key="3">
    <source>
        <dbReference type="ARBA" id="ARBA00022692"/>
    </source>
</evidence>
<keyword evidence="3 9" id="KW-0812">Transmembrane</keyword>
<dbReference type="InterPro" id="IPR033745">
    <property type="entry name" value="Fis1_cytosol"/>
</dbReference>
<dbReference type="GO" id="GO:0000266">
    <property type="term" value="P:mitochondrial fission"/>
    <property type="evidence" value="ECO:0000318"/>
    <property type="project" value="GO_Central"/>
</dbReference>
<dbReference type="KEGG" id="smo:SELMODRAFT_110648"/>
<protein>
    <recommendedName>
        <fullName evidence="8">Mitochondrial fission 1 protein</fullName>
    </recommendedName>
</protein>
<dbReference type="Pfam" id="PF14852">
    <property type="entry name" value="Fis1_TPR_N"/>
    <property type="match status" value="1"/>
</dbReference>
<keyword evidence="5 9" id="KW-1133">Transmembrane helix</keyword>
<dbReference type="OMA" id="QFNYAWG"/>
<dbReference type="GO" id="GO:0016559">
    <property type="term" value="P:peroxisome fission"/>
    <property type="evidence" value="ECO:0000318"/>
    <property type="project" value="GO_Central"/>
</dbReference>